<dbReference type="InterPro" id="IPR051690">
    <property type="entry name" value="PseI-like"/>
</dbReference>
<dbReference type="InterPro" id="IPR013974">
    <property type="entry name" value="SAF"/>
</dbReference>
<dbReference type="KEGG" id="saz:Sama_2331"/>
<dbReference type="InterPro" id="IPR013785">
    <property type="entry name" value="Aldolase_TIM"/>
</dbReference>
<dbReference type="GO" id="GO:0016051">
    <property type="term" value="P:carbohydrate biosynthetic process"/>
    <property type="evidence" value="ECO:0007669"/>
    <property type="project" value="InterPro"/>
</dbReference>
<dbReference type="RefSeq" id="WP_011760444.1">
    <property type="nucleotide sequence ID" value="NC_008700.1"/>
</dbReference>
<proteinExistence type="predicted"/>
<sequence>MVKTFIIAEAGVNHNGNIALAKQLIDSAVEAGVDAVKFQTWKTELLVSKDAEMAAYQIENTHKKESQFEMLKRLELSYPDFIELKAYCDTKNILFLSTPDEHESARFLNGLQSVFKIGSGELTNVPFLRLIAGFGKPVILSTGMGYLSEVEQALFVLTEAGLALTDITVLHATTDYPTAPQDVNLRAMLTIQNAFPGVKVGYSDHTLGIEVSVAAVALGASIIEKHFTLDKAMPGPDHKASLEPAELKALVQAIRNVEASLGDGRKLPTSTEMVNRKLVRKSIIANTYISAGTEITADMLDVRRPGDGISPSRWDEVIGSIAKKDYQSGDLI</sequence>
<dbReference type="InterPro" id="IPR036732">
    <property type="entry name" value="AFP_Neu5c_C_sf"/>
</dbReference>
<dbReference type="Pfam" id="PF08666">
    <property type="entry name" value="SAF"/>
    <property type="match status" value="1"/>
</dbReference>
<organism evidence="2 3">
    <name type="scientific">Shewanella amazonensis (strain ATCC BAA-1098 / SB2B)</name>
    <dbReference type="NCBI Taxonomy" id="326297"/>
    <lineage>
        <taxon>Bacteria</taxon>
        <taxon>Pseudomonadati</taxon>
        <taxon>Pseudomonadota</taxon>
        <taxon>Gammaproteobacteria</taxon>
        <taxon>Alteromonadales</taxon>
        <taxon>Shewanellaceae</taxon>
        <taxon>Shewanella</taxon>
    </lineage>
</organism>
<dbReference type="EC" id="2.5.1.56" evidence="2"/>
<name>A1S830_SHEAM</name>
<dbReference type="PANTHER" id="PTHR42966">
    <property type="entry name" value="N-ACETYLNEURAMINATE SYNTHASE"/>
    <property type="match status" value="1"/>
</dbReference>
<evidence type="ECO:0000313" key="2">
    <source>
        <dbReference type="EMBL" id="ABM00537.1"/>
    </source>
</evidence>
<dbReference type="InterPro" id="IPR057736">
    <property type="entry name" value="SAF_PseI/NeuA/NeuB"/>
</dbReference>
<dbReference type="InterPro" id="IPR006190">
    <property type="entry name" value="SAF_AFP_Neu5Ac"/>
</dbReference>
<dbReference type="InterPro" id="IPR020007">
    <property type="entry name" value="NeuB/NeuA"/>
</dbReference>
<dbReference type="GO" id="GO:0050462">
    <property type="term" value="F:N-acetylneuraminate synthase activity"/>
    <property type="evidence" value="ECO:0007669"/>
    <property type="project" value="UniProtKB-EC"/>
</dbReference>
<accession>A1S830</accession>
<dbReference type="SUPFAM" id="SSF51269">
    <property type="entry name" value="AFP III-like domain"/>
    <property type="match status" value="1"/>
</dbReference>
<keyword evidence="2" id="KW-0808">Transferase</keyword>
<dbReference type="EMBL" id="CP000507">
    <property type="protein sequence ID" value="ABM00537.1"/>
    <property type="molecule type" value="Genomic_DNA"/>
</dbReference>
<dbReference type="AlphaFoldDB" id="A1S830"/>
<evidence type="ECO:0000313" key="3">
    <source>
        <dbReference type="Proteomes" id="UP000009175"/>
    </source>
</evidence>
<dbReference type="HOGENOM" id="CLU_040465_0_0_6"/>
<evidence type="ECO:0000259" key="1">
    <source>
        <dbReference type="PROSITE" id="PS50844"/>
    </source>
</evidence>
<dbReference type="PANTHER" id="PTHR42966:SF1">
    <property type="entry name" value="SIALIC ACID SYNTHASE"/>
    <property type="match status" value="1"/>
</dbReference>
<reference evidence="2 3" key="1">
    <citation type="submission" date="2006-12" db="EMBL/GenBank/DDBJ databases">
        <title>Complete sequence of Shewanella amazonensis SB2B.</title>
        <authorList>
            <consortium name="US DOE Joint Genome Institute"/>
            <person name="Copeland A."/>
            <person name="Lucas S."/>
            <person name="Lapidus A."/>
            <person name="Barry K."/>
            <person name="Detter J.C."/>
            <person name="Glavina del Rio T."/>
            <person name="Hammon N."/>
            <person name="Israni S."/>
            <person name="Dalin E."/>
            <person name="Tice H."/>
            <person name="Pitluck S."/>
            <person name="Munk A.C."/>
            <person name="Brettin T."/>
            <person name="Bruce D."/>
            <person name="Han C."/>
            <person name="Tapia R."/>
            <person name="Gilna P."/>
            <person name="Schmutz J."/>
            <person name="Larimer F."/>
            <person name="Land M."/>
            <person name="Hauser L."/>
            <person name="Kyrpides N."/>
            <person name="Mikhailova N."/>
            <person name="Fredrickson J."/>
            <person name="Richardson P."/>
        </authorList>
    </citation>
    <scope>NUCLEOTIDE SEQUENCE [LARGE SCALE GENOMIC DNA]</scope>
    <source>
        <strain evidence="3">ATCC BAA-1098 / SB2B</strain>
    </source>
</reference>
<dbReference type="STRING" id="326297.Sama_2331"/>
<dbReference type="Gene3D" id="3.20.20.70">
    <property type="entry name" value="Aldolase class I"/>
    <property type="match status" value="1"/>
</dbReference>
<dbReference type="NCBIfam" id="TIGR03569">
    <property type="entry name" value="NeuB_NnaB"/>
    <property type="match status" value="1"/>
</dbReference>
<dbReference type="SUPFAM" id="SSF51569">
    <property type="entry name" value="Aldolase"/>
    <property type="match status" value="1"/>
</dbReference>
<dbReference type="Pfam" id="PF03102">
    <property type="entry name" value="NeuB"/>
    <property type="match status" value="1"/>
</dbReference>
<dbReference type="Proteomes" id="UP000009175">
    <property type="component" value="Chromosome"/>
</dbReference>
<protein>
    <submittedName>
        <fullName evidence="2">N-acetylneuraminate synthase</fullName>
        <ecNumber evidence="2">2.5.1.56</ecNumber>
    </submittedName>
</protein>
<dbReference type="eggNOG" id="COG2089">
    <property type="taxonomic scope" value="Bacteria"/>
</dbReference>
<dbReference type="PROSITE" id="PS50844">
    <property type="entry name" value="AFP_LIKE"/>
    <property type="match status" value="1"/>
</dbReference>
<dbReference type="CDD" id="cd11615">
    <property type="entry name" value="SAF_NeuB_like"/>
    <property type="match status" value="1"/>
</dbReference>
<keyword evidence="3" id="KW-1185">Reference proteome</keyword>
<dbReference type="InterPro" id="IPR013132">
    <property type="entry name" value="PseI/NeuA/B-like_N"/>
</dbReference>
<dbReference type="GO" id="GO:0047444">
    <property type="term" value="F:N-acylneuraminate-9-phosphate synthase activity"/>
    <property type="evidence" value="ECO:0007669"/>
    <property type="project" value="TreeGrafter"/>
</dbReference>
<dbReference type="Gene3D" id="3.90.1210.10">
    <property type="entry name" value="Antifreeze-like/N-acetylneuraminic acid synthase C-terminal domain"/>
    <property type="match status" value="1"/>
</dbReference>
<gene>
    <name evidence="2" type="ordered locus">Sama_2331</name>
</gene>
<feature type="domain" description="AFP-like" evidence="1">
    <location>
        <begin position="282"/>
        <end position="332"/>
    </location>
</feature>